<keyword evidence="2" id="KW-1185">Reference proteome</keyword>
<gene>
    <name evidence="1" type="ORF">RPERSI_LOCUS26331</name>
</gene>
<feature type="non-terminal residue" evidence="1">
    <location>
        <position position="214"/>
    </location>
</feature>
<evidence type="ECO:0000313" key="2">
    <source>
        <dbReference type="Proteomes" id="UP000789920"/>
    </source>
</evidence>
<name>A0ACA9S2Y8_9GLOM</name>
<feature type="non-terminal residue" evidence="1">
    <location>
        <position position="1"/>
    </location>
</feature>
<sequence length="214" mass="24721">EQDKIEDSNLHSMEISERIPTTIGHFNNHPLYALERHIKKYEIIFPKTPIIGHIRGEPIYPRKNLHTVETWLREGRQVMEGQQPVKYVKSRVFTLSKRRAASMAELFNQEPPESGLYGEWQTEEYKSEPIIDGKVPKNQFGNVNMFKPSMCPAGGVHIPRKIAKKLHIDYGDAVVGFDFQSRRCCPVVKGIVVPEEHREILMEAWREHSEHVAA</sequence>
<protein>
    <submittedName>
        <fullName evidence="1">22039_t:CDS:1</fullName>
    </submittedName>
</protein>
<comment type="caution">
    <text evidence="1">The sequence shown here is derived from an EMBL/GenBank/DDBJ whole genome shotgun (WGS) entry which is preliminary data.</text>
</comment>
<accession>A0ACA9S2Y8</accession>
<reference evidence="1" key="1">
    <citation type="submission" date="2021-06" db="EMBL/GenBank/DDBJ databases">
        <authorList>
            <person name="Kallberg Y."/>
            <person name="Tangrot J."/>
            <person name="Rosling A."/>
        </authorList>
    </citation>
    <scope>NUCLEOTIDE SEQUENCE</scope>
    <source>
        <strain evidence="1">MA461A</strain>
    </source>
</reference>
<evidence type="ECO:0000313" key="1">
    <source>
        <dbReference type="EMBL" id="CAG8824785.1"/>
    </source>
</evidence>
<proteinExistence type="predicted"/>
<dbReference type="Proteomes" id="UP000789920">
    <property type="component" value="Unassembled WGS sequence"/>
</dbReference>
<dbReference type="EMBL" id="CAJVQC010089457">
    <property type="protein sequence ID" value="CAG8824785.1"/>
    <property type="molecule type" value="Genomic_DNA"/>
</dbReference>
<organism evidence="1 2">
    <name type="scientific">Racocetra persica</name>
    <dbReference type="NCBI Taxonomy" id="160502"/>
    <lineage>
        <taxon>Eukaryota</taxon>
        <taxon>Fungi</taxon>
        <taxon>Fungi incertae sedis</taxon>
        <taxon>Mucoromycota</taxon>
        <taxon>Glomeromycotina</taxon>
        <taxon>Glomeromycetes</taxon>
        <taxon>Diversisporales</taxon>
        <taxon>Gigasporaceae</taxon>
        <taxon>Racocetra</taxon>
    </lineage>
</organism>